<gene>
    <name evidence="1" type="ORF">X975_20719</name>
</gene>
<evidence type="ECO:0000313" key="1">
    <source>
        <dbReference type="EMBL" id="KFM78789.1"/>
    </source>
</evidence>
<sequence>AGLRSSHYFGASLLARDGLHLNRLGNKKLASVFLDNIKSVLTSQPVSTKWTINM</sequence>
<dbReference type="EMBL" id="KK120665">
    <property type="protein sequence ID" value="KFM78789.1"/>
    <property type="molecule type" value="Genomic_DNA"/>
</dbReference>
<accession>A0A087UN50</accession>
<proteinExistence type="predicted"/>
<dbReference type="Proteomes" id="UP000054359">
    <property type="component" value="Unassembled WGS sequence"/>
</dbReference>
<name>A0A087UN50_STEMI</name>
<reference evidence="1 2" key="1">
    <citation type="submission" date="2013-11" db="EMBL/GenBank/DDBJ databases">
        <title>Genome sequencing of Stegodyphus mimosarum.</title>
        <authorList>
            <person name="Bechsgaard J."/>
        </authorList>
    </citation>
    <scope>NUCLEOTIDE SEQUENCE [LARGE SCALE GENOMIC DNA]</scope>
</reference>
<organism evidence="1 2">
    <name type="scientific">Stegodyphus mimosarum</name>
    <name type="common">African social velvet spider</name>
    <dbReference type="NCBI Taxonomy" id="407821"/>
    <lineage>
        <taxon>Eukaryota</taxon>
        <taxon>Metazoa</taxon>
        <taxon>Ecdysozoa</taxon>
        <taxon>Arthropoda</taxon>
        <taxon>Chelicerata</taxon>
        <taxon>Arachnida</taxon>
        <taxon>Araneae</taxon>
        <taxon>Araneomorphae</taxon>
        <taxon>Entelegynae</taxon>
        <taxon>Eresoidea</taxon>
        <taxon>Eresidae</taxon>
        <taxon>Stegodyphus</taxon>
    </lineage>
</organism>
<protein>
    <submittedName>
        <fullName evidence="1">Uncharacterized protein</fullName>
    </submittedName>
</protein>
<feature type="non-terminal residue" evidence="1">
    <location>
        <position position="54"/>
    </location>
</feature>
<keyword evidence="2" id="KW-1185">Reference proteome</keyword>
<feature type="non-terminal residue" evidence="1">
    <location>
        <position position="1"/>
    </location>
</feature>
<dbReference type="SUPFAM" id="SSF52266">
    <property type="entry name" value="SGNH hydrolase"/>
    <property type="match status" value="1"/>
</dbReference>
<dbReference type="AlphaFoldDB" id="A0A087UN50"/>
<evidence type="ECO:0000313" key="2">
    <source>
        <dbReference type="Proteomes" id="UP000054359"/>
    </source>
</evidence>